<comment type="caution">
    <text evidence="3">The sequence shown here is derived from an EMBL/GenBank/DDBJ whole genome shotgun (WGS) entry which is preliminary data.</text>
</comment>
<sequence>MVTEPPHSICGPAVPASLDLVHSLLAEVWASHDDVQPEDRMRFELGVTEIAGNIVEHAAAPAPIDFHLGVEVFDDRLEARFRDPGRRVEIDFDRATMPDAMAESGRGLALVLAVVDELTYRHDGSDNHWLVVRRRTPA</sequence>
<evidence type="ECO:0000256" key="1">
    <source>
        <dbReference type="ARBA" id="ARBA00022527"/>
    </source>
</evidence>
<keyword evidence="4" id="KW-1185">Reference proteome</keyword>
<accession>A0A323VCQ1</accession>
<dbReference type="PANTHER" id="PTHR35526">
    <property type="entry name" value="ANTI-SIGMA-F FACTOR RSBW-RELATED"/>
    <property type="match status" value="1"/>
</dbReference>
<dbReference type="CDD" id="cd16936">
    <property type="entry name" value="HATPase_RsbW-like"/>
    <property type="match status" value="1"/>
</dbReference>
<keyword evidence="3" id="KW-0067">ATP-binding</keyword>
<keyword evidence="1" id="KW-0808">Transferase</keyword>
<name>A0A323VCQ1_9ACTN</name>
<protein>
    <submittedName>
        <fullName evidence="3">ATP-binding protein</fullName>
    </submittedName>
</protein>
<dbReference type="InterPro" id="IPR050267">
    <property type="entry name" value="Anti-sigma-factor_SerPK"/>
</dbReference>
<dbReference type="GO" id="GO:0004674">
    <property type="term" value="F:protein serine/threonine kinase activity"/>
    <property type="evidence" value="ECO:0007669"/>
    <property type="project" value="UniProtKB-KW"/>
</dbReference>
<dbReference type="GO" id="GO:0005524">
    <property type="term" value="F:ATP binding"/>
    <property type="evidence" value="ECO:0007669"/>
    <property type="project" value="UniProtKB-KW"/>
</dbReference>
<gene>
    <name evidence="3" type="ORF">DMO24_04820</name>
</gene>
<dbReference type="InterPro" id="IPR003594">
    <property type="entry name" value="HATPase_dom"/>
</dbReference>
<evidence type="ECO:0000259" key="2">
    <source>
        <dbReference type="Pfam" id="PF13581"/>
    </source>
</evidence>
<feature type="domain" description="Histidine kinase/HSP90-like ATPase" evidence="2">
    <location>
        <begin position="12"/>
        <end position="126"/>
    </location>
</feature>
<dbReference type="AlphaFoldDB" id="A0A323VCQ1"/>
<dbReference type="Gene3D" id="3.30.565.10">
    <property type="entry name" value="Histidine kinase-like ATPase, C-terminal domain"/>
    <property type="match status" value="1"/>
</dbReference>
<dbReference type="Proteomes" id="UP000247602">
    <property type="component" value="Unassembled WGS sequence"/>
</dbReference>
<proteinExistence type="predicted"/>
<dbReference type="InterPro" id="IPR036890">
    <property type="entry name" value="HATPase_C_sf"/>
</dbReference>
<dbReference type="Pfam" id="PF13581">
    <property type="entry name" value="HATPase_c_2"/>
    <property type="match status" value="1"/>
</dbReference>
<dbReference type="EMBL" id="QKNV01000030">
    <property type="protein sequence ID" value="PZA22485.1"/>
    <property type="molecule type" value="Genomic_DNA"/>
</dbReference>
<dbReference type="PANTHER" id="PTHR35526:SF3">
    <property type="entry name" value="ANTI-SIGMA-F FACTOR RSBW"/>
    <property type="match status" value="1"/>
</dbReference>
<reference evidence="3 4" key="1">
    <citation type="submission" date="2018-06" db="EMBL/GenBank/DDBJ databases">
        <title>Draft genome sequence of Modestobacter versicolor CP153-2.</title>
        <authorList>
            <person name="Gundlapally S.R."/>
        </authorList>
    </citation>
    <scope>NUCLEOTIDE SEQUENCE [LARGE SCALE GENOMIC DNA]</scope>
    <source>
        <strain evidence="3 4">CP153-2</strain>
    </source>
</reference>
<evidence type="ECO:0000313" key="3">
    <source>
        <dbReference type="EMBL" id="PZA22485.1"/>
    </source>
</evidence>
<evidence type="ECO:0000313" key="4">
    <source>
        <dbReference type="Proteomes" id="UP000247602"/>
    </source>
</evidence>
<dbReference type="OrthoDB" id="159434at2"/>
<keyword evidence="1" id="KW-0418">Kinase</keyword>
<organism evidence="3 4">
    <name type="scientific">Modestobacter versicolor</name>
    <dbReference type="NCBI Taxonomy" id="429133"/>
    <lineage>
        <taxon>Bacteria</taxon>
        <taxon>Bacillati</taxon>
        <taxon>Actinomycetota</taxon>
        <taxon>Actinomycetes</taxon>
        <taxon>Geodermatophilales</taxon>
        <taxon>Geodermatophilaceae</taxon>
        <taxon>Modestobacter</taxon>
    </lineage>
</organism>
<keyword evidence="1" id="KW-0723">Serine/threonine-protein kinase</keyword>
<keyword evidence="3" id="KW-0547">Nucleotide-binding</keyword>